<name>A0AAU9DGD1_9FUSO</name>
<dbReference type="RefSeq" id="WP_307904685.1">
    <property type="nucleotide sequence ID" value="NZ_AP027059.1"/>
</dbReference>
<dbReference type="EMBL" id="AP027059">
    <property type="protein sequence ID" value="BDU49739.1"/>
    <property type="molecule type" value="Genomic_DNA"/>
</dbReference>
<reference evidence="2 3" key="1">
    <citation type="submission" date="2022-11" db="EMBL/GenBank/DDBJ databases">
        <title>Haliovirga abyssi gen. nov., sp. nov., a mesophilic fermentative bacterium isolated from the Iheya North hydrothermal field and the proposal of Haliovirgaceae fam. nov.</title>
        <authorList>
            <person name="Miyazaki U."/>
            <person name="Tame A."/>
            <person name="Miyazaki J."/>
            <person name="Takai K."/>
            <person name="Sawayama S."/>
            <person name="Kitajima M."/>
            <person name="Okamoto A."/>
            <person name="Nakagawa S."/>
        </authorList>
    </citation>
    <scope>NUCLEOTIDE SEQUENCE [LARGE SCALE GENOMIC DNA]</scope>
    <source>
        <strain evidence="2 3">IC12</strain>
    </source>
</reference>
<sequence>MCNKKLIKIIILYFVIINSIFANVTDELGVFNQEEKNNLEKKIKNVEKEYKISYYIYILNKDSEVEKTLVDLKRSVIIKIVKKYKVKLYFTKDISIEGYSDEIDNLLNKTTDLIAGKDYLDYIYEVIGDTKDIINIIDVGEKTDSKQLINNTMKNIFIGILVFLIIIVLIFRYIKKYKENMKICKHCNLEMDLIDKYYEKNKEIKLYSCKICGYSKKIISLKKNIGK</sequence>
<organism evidence="2 3">
    <name type="scientific">Haliovirga abyssi</name>
    <dbReference type="NCBI Taxonomy" id="2996794"/>
    <lineage>
        <taxon>Bacteria</taxon>
        <taxon>Fusobacteriati</taxon>
        <taxon>Fusobacteriota</taxon>
        <taxon>Fusobacteriia</taxon>
        <taxon>Fusobacteriales</taxon>
        <taxon>Haliovirgaceae</taxon>
        <taxon>Haliovirga</taxon>
    </lineage>
</organism>
<keyword evidence="1" id="KW-1133">Transmembrane helix</keyword>
<dbReference type="AlphaFoldDB" id="A0AAU9DGD1"/>
<evidence type="ECO:0000256" key="1">
    <source>
        <dbReference type="SAM" id="Phobius"/>
    </source>
</evidence>
<proteinExistence type="predicted"/>
<protein>
    <recommendedName>
        <fullName evidence="4">TPM domain-containing protein</fullName>
    </recommendedName>
</protein>
<feature type="transmembrane region" description="Helical" evidence="1">
    <location>
        <begin position="156"/>
        <end position="174"/>
    </location>
</feature>
<evidence type="ECO:0008006" key="4">
    <source>
        <dbReference type="Google" id="ProtNLM"/>
    </source>
</evidence>
<keyword evidence="1" id="KW-0472">Membrane</keyword>
<gene>
    <name evidence="2" type="ORF">HLVA_03080</name>
</gene>
<evidence type="ECO:0000313" key="3">
    <source>
        <dbReference type="Proteomes" id="UP001321582"/>
    </source>
</evidence>
<dbReference type="Proteomes" id="UP001321582">
    <property type="component" value="Chromosome"/>
</dbReference>
<dbReference type="KEGG" id="haby:HLVA_03080"/>
<keyword evidence="3" id="KW-1185">Reference proteome</keyword>
<accession>A0AAU9DGD1</accession>
<evidence type="ECO:0000313" key="2">
    <source>
        <dbReference type="EMBL" id="BDU49739.1"/>
    </source>
</evidence>
<keyword evidence="1" id="KW-0812">Transmembrane</keyword>